<gene>
    <name evidence="9" type="ORF">IE077_003304</name>
</gene>
<dbReference type="Pfam" id="PF01725">
    <property type="entry name" value="Ham1p_like"/>
    <property type="match status" value="2"/>
</dbReference>
<feature type="binding site" evidence="8">
    <location>
        <position position="242"/>
    </location>
    <ligand>
        <name>ITP</name>
        <dbReference type="ChEBI" id="CHEBI:61402"/>
    </ligand>
</feature>
<dbReference type="InterPro" id="IPR027502">
    <property type="entry name" value="ITPase"/>
</dbReference>
<proteinExistence type="inferred from homology"/>
<accession>A0ABQ7JF20</accession>
<keyword evidence="8" id="KW-0464">Manganese</keyword>
<evidence type="ECO:0000256" key="5">
    <source>
        <dbReference type="ARBA" id="ARBA00022801"/>
    </source>
</evidence>
<keyword evidence="3 8" id="KW-0479">Metal-binding</keyword>
<comment type="caution">
    <text evidence="8">Lacks conserved residue(s) required for the propagation of feature annotation.</text>
</comment>
<dbReference type="InterPro" id="IPR029001">
    <property type="entry name" value="ITPase-like_fam"/>
</dbReference>
<feature type="binding site" evidence="8">
    <location>
        <begin position="219"/>
        <end position="222"/>
    </location>
    <ligand>
        <name>ITP</name>
        <dbReference type="ChEBI" id="CHEBI:61402"/>
    </ligand>
</feature>
<comment type="similarity">
    <text evidence="1 8">Belongs to the HAM1 NTPase family.</text>
</comment>
<dbReference type="PANTHER" id="PTHR11067">
    <property type="entry name" value="INOSINE TRIPHOSPHATE PYROPHOSPHATASE/HAM1 PROTEIN"/>
    <property type="match status" value="1"/>
</dbReference>
<feature type="binding site" evidence="8">
    <location>
        <begin position="78"/>
        <end position="79"/>
    </location>
    <ligand>
        <name>ITP</name>
        <dbReference type="ChEBI" id="CHEBI:61402"/>
    </ligand>
</feature>
<dbReference type="PANTHER" id="PTHR11067:SF9">
    <property type="entry name" value="INOSINE TRIPHOSPHATE PYROPHOSPHATASE"/>
    <property type="match status" value="1"/>
</dbReference>
<keyword evidence="2 8" id="KW-0963">Cytoplasm</keyword>
<comment type="catalytic activity">
    <reaction evidence="8">
        <text>XTP + H2O = XMP + diphosphate + H(+)</text>
        <dbReference type="Rhea" id="RHEA:28610"/>
        <dbReference type="ChEBI" id="CHEBI:15377"/>
        <dbReference type="ChEBI" id="CHEBI:15378"/>
        <dbReference type="ChEBI" id="CHEBI:33019"/>
        <dbReference type="ChEBI" id="CHEBI:57464"/>
        <dbReference type="ChEBI" id="CHEBI:61314"/>
        <dbReference type="EC" id="3.6.1.66"/>
    </reaction>
</comment>
<comment type="catalytic activity">
    <reaction evidence="8">
        <text>dITP + H2O = dIMP + diphosphate + H(+)</text>
        <dbReference type="Rhea" id="RHEA:28342"/>
        <dbReference type="ChEBI" id="CHEBI:15377"/>
        <dbReference type="ChEBI" id="CHEBI:15378"/>
        <dbReference type="ChEBI" id="CHEBI:33019"/>
        <dbReference type="ChEBI" id="CHEBI:61194"/>
        <dbReference type="ChEBI" id="CHEBI:61382"/>
        <dbReference type="EC" id="3.6.1.66"/>
    </reaction>
</comment>
<comment type="function">
    <text evidence="8">Pyrophosphatase that hydrolyzes non-canonical purine nucleotides such as inosine triphosphate (ITP), deoxyinosine triphosphate (dITP) or xanthosine 5'-triphosphate (XTP) to their respective monophosphate derivatives. The enzyme does not distinguish between the deoxy- and ribose forms. Probably excludes non-canonical purines from RNA and DNA precursor pools, thus preventing their incorporation into RNA and DNA and avoiding chromosomal lesions.</text>
</comment>
<keyword evidence="6 8" id="KW-0460">Magnesium</keyword>
<evidence type="ECO:0000313" key="10">
    <source>
        <dbReference type="Proteomes" id="UP000823046"/>
    </source>
</evidence>
<feature type="binding site" evidence="8">
    <location>
        <position position="62"/>
    </location>
    <ligand>
        <name>ITP</name>
        <dbReference type="ChEBI" id="CHEBI:61402"/>
    </ligand>
</feature>
<keyword evidence="10" id="KW-1185">Reference proteome</keyword>
<evidence type="ECO:0000256" key="6">
    <source>
        <dbReference type="ARBA" id="ARBA00022842"/>
    </source>
</evidence>
<dbReference type="EMBL" id="JADAQX010000037">
    <property type="protein sequence ID" value="KAF8822617.1"/>
    <property type="molecule type" value="Genomic_DNA"/>
</dbReference>
<evidence type="ECO:0000256" key="8">
    <source>
        <dbReference type="HAMAP-Rule" id="MF_03148"/>
    </source>
</evidence>
<dbReference type="SUPFAM" id="SSF52972">
    <property type="entry name" value="ITPase-like"/>
    <property type="match status" value="2"/>
</dbReference>
<evidence type="ECO:0000256" key="3">
    <source>
        <dbReference type="ARBA" id="ARBA00022723"/>
    </source>
</evidence>
<dbReference type="HAMAP" id="MF_03148">
    <property type="entry name" value="HAM1_NTPase"/>
    <property type="match status" value="1"/>
</dbReference>
<evidence type="ECO:0000313" key="9">
    <source>
        <dbReference type="EMBL" id="KAF8822617.1"/>
    </source>
</evidence>
<keyword evidence="4 8" id="KW-0547">Nucleotide-binding</keyword>
<comment type="subunit">
    <text evidence="8">Homodimer.</text>
</comment>
<dbReference type="EC" id="3.6.1.66" evidence="8"/>
<comment type="subcellular location">
    <subcellularLocation>
        <location evidence="8">Cytoplasm</location>
    </subcellularLocation>
</comment>
<dbReference type="CDD" id="cd00515">
    <property type="entry name" value="HAM1"/>
    <property type="match status" value="1"/>
</dbReference>
<feature type="binding site" evidence="8">
    <location>
        <position position="78"/>
    </location>
    <ligand>
        <name>Mg(2+)</name>
        <dbReference type="ChEBI" id="CHEBI:18420"/>
    </ligand>
</feature>
<reference evidence="9 10" key="1">
    <citation type="journal article" date="2020" name="bioRxiv">
        <title>Metabolic contributions of an alphaproteobacterial endosymbiont in the apicomplexan Cardiosporidium cionae.</title>
        <authorList>
            <person name="Hunter E.S."/>
            <person name="Paight C.J."/>
            <person name="Lane C.E."/>
        </authorList>
    </citation>
    <scope>NUCLEOTIDE SEQUENCE [LARGE SCALE GENOMIC DNA]</scope>
    <source>
        <strain evidence="9">ESH_2018</strain>
    </source>
</reference>
<evidence type="ECO:0000256" key="1">
    <source>
        <dbReference type="ARBA" id="ARBA00008023"/>
    </source>
</evidence>
<evidence type="ECO:0000256" key="7">
    <source>
        <dbReference type="ARBA" id="ARBA00023080"/>
    </source>
</evidence>
<keyword evidence="7 8" id="KW-0546">Nucleotide metabolism</keyword>
<evidence type="ECO:0000256" key="2">
    <source>
        <dbReference type="ARBA" id="ARBA00022490"/>
    </source>
</evidence>
<dbReference type="Gene3D" id="3.90.950.10">
    <property type="match status" value="1"/>
</dbReference>
<protein>
    <recommendedName>
        <fullName evidence="8">Inosine triphosphate pyrophosphatase</fullName>
        <shortName evidence="8">ITPase</shortName>
        <shortName evidence="8">Inosine triphosphatase</shortName>
        <ecNumber evidence="8">3.6.1.66</ecNumber>
    </recommendedName>
    <alternativeName>
        <fullName evidence="8">Non-canonical purine NTP pyrophosphatase</fullName>
    </alternativeName>
    <alternativeName>
        <fullName evidence="8">Non-standard purine NTP pyrophosphatase</fullName>
    </alternativeName>
    <alternativeName>
        <fullName evidence="8">Nucleoside-triphosphate diphosphatase</fullName>
    </alternativeName>
    <alternativeName>
        <fullName evidence="8">Nucleoside-triphosphate pyrophosphatase</fullName>
        <shortName evidence="8">NTPase</shortName>
    </alternativeName>
    <alternativeName>
        <fullName evidence="8">XTP/dITP diphosphatase</fullName>
    </alternativeName>
</protein>
<comment type="catalytic activity">
    <reaction evidence="8">
        <text>ITP + H2O = IMP + diphosphate + H(+)</text>
        <dbReference type="Rhea" id="RHEA:29399"/>
        <dbReference type="ChEBI" id="CHEBI:15377"/>
        <dbReference type="ChEBI" id="CHEBI:15378"/>
        <dbReference type="ChEBI" id="CHEBI:33019"/>
        <dbReference type="ChEBI" id="CHEBI:58053"/>
        <dbReference type="ChEBI" id="CHEBI:61402"/>
        <dbReference type="EC" id="3.6.1.66"/>
    </reaction>
</comment>
<evidence type="ECO:0000256" key="4">
    <source>
        <dbReference type="ARBA" id="ARBA00022741"/>
    </source>
</evidence>
<comment type="caution">
    <text evidence="9">The sequence shown here is derived from an EMBL/GenBank/DDBJ whole genome shotgun (WGS) entry which is preliminary data.</text>
</comment>
<dbReference type="InterPro" id="IPR002637">
    <property type="entry name" value="RdgB/HAM1"/>
</dbReference>
<comment type="cofactor">
    <cofactor evidence="8">
        <name>Mg(2+)</name>
        <dbReference type="ChEBI" id="CHEBI:18420"/>
    </cofactor>
    <cofactor evidence="8">
        <name>Mn(2+)</name>
        <dbReference type="ChEBI" id="CHEBI:29035"/>
    </cofactor>
    <text evidence="8">Binds 1 divalent metal cation per subunit; can use either Mg(2+) or Mn(2+).</text>
</comment>
<organism evidence="9 10">
    <name type="scientific">Cardiosporidium cionae</name>
    <dbReference type="NCBI Taxonomy" id="476202"/>
    <lineage>
        <taxon>Eukaryota</taxon>
        <taxon>Sar</taxon>
        <taxon>Alveolata</taxon>
        <taxon>Apicomplexa</taxon>
        <taxon>Aconoidasida</taxon>
        <taxon>Nephromycida</taxon>
        <taxon>Cardiosporidium</taxon>
    </lineage>
</organism>
<dbReference type="Proteomes" id="UP000823046">
    <property type="component" value="Unassembled WGS sequence"/>
</dbReference>
<feature type="binding site" evidence="8">
    <location>
        <begin position="247"/>
        <end position="248"/>
    </location>
    <ligand>
        <name>ITP</name>
        <dbReference type="ChEBI" id="CHEBI:61402"/>
    </ligand>
</feature>
<feature type="binding site" evidence="8">
    <location>
        <position position="50"/>
    </location>
    <ligand>
        <name>Mg(2+)</name>
        <dbReference type="ChEBI" id="CHEBI:18420"/>
    </ligand>
</feature>
<keyword evidence="5 8" id="KW-0378">Hydrolase</keyword>
<name>A0ABQ7JF20_9APIC</name>
<sequence length="263" mass="29916">MKTPLDDGSVQISSEPSLYFCTGSLNKLEEVQFILKGTVSIKHVNIDLPEIQGEPADIAKMKCRHAYDVLKAPVIVEDTCLCFNALSGLPGPYVKWFVSKIGPEGLCSLLAGYQVHPFYVLVERMIVYFLSKNYRKEYFPPQICDNSRYSLNVFKDKSAYALCNFCFWDGQGEPHIFEGRVDVSYFFISGIKVFELLYLDLNLIIIQGLIVEPRGPRNFGWDPVFQPSGFQQTYAEMDKTVKNSISHRLIALRKLKESFHGAE</sequence>